<evidence type="ECO:0000313" key="2">
    <source>
        <dbReference type="EMBL" id="TWG10709.1"/>
    </source>
</evidence>
<keyword evidence="3" id="KW-1185">Reference proteome</keyword>
<evidence type="ECO:0000256" key="1">
    <source>
        <dbReference type="SAM" id="MobiDB-lite"/>
    </source>
</evidence>
<feature type="region of interest" description="Disordered" evidence="1">
    <location>
        <begin position="30"/>
        <end position="56"/>
    </location>
</feature>
<name>A0A561VGH6_ACTTI</name>
<protein>
    <submittedName>
        <fullName evidence="2">Uncharacterized protein</fullName>
    </submittedName>
</protein>
<organism evidence="2 3">
    <name type="scientific">Actinoplanes teichomyceticus</name>
    <dbReference type="NCBI Taxonomy" id="1867"/>
    <lineage>
        <taxon>Bacteria</taxon>
        <taxon>Bacillati</taxon>
        <taxon>Actinomycetota</taxon>
        <taxon>Actinomycetes</taxon>
        <taxon>Micromonosporales</taxon>
        <taxon>Micromonosporaceae</taxon>
        <taxon>Actinoplanes</taxon>
    </lineage>
</organism>
<proteinExistence type="predicted"/>
<feature type="compositionally biased region" description="Polar residues" evidence="1">
    <location>
        <begin position="41"/>
        <end position="56"/>
    </location>
</feature>
<accession>A0A561VGH6</accession>
<comment type="caution">
    <text evidence="2">The sequence shown here is derived from an EMBL/GenBank/DDBJ whole genome shotgun (WGS) entry which is preliminary data.</text>
</comment>
<sequence>MLTGQLLRSVGLCLTLEPVGMHLWNQGPQRQADLADAPGSDASTMTAPLSASKASA</sequence>
<dbReference type="Proteomes" id="UP000320239">
    <property type="component" value="Unassembled WGS sequence"/>
</dbReference>
<dbReference type="EMBL" id="VIWY01000007">
    <property type="protein sequence ID" value="TWG10709.1"/>
    <property type="molecule type" value="Genomic_DNA"/>
</dbReference>
<evidence type="ECO:0000313" key="3">
    <source>
        <dbReference type="Proteomes" id="UP000320239"/>
    </source>
</evidence>
<reference evidence="2 3" key="1">
    <citation type="submission" date="2019-06" db="EMBL/GenBank/DDBJ databases">
        <title>Sequencing the genomes of 1000 actinobacteria strains.</title>
        <authorList>
            <person name="Klenk H.-P."/>
        </authorList>
    </citation>
    <scope>NUCLEOTIDE SEQUENCE [LARGE SCALE GENOMIC DNA]</scope>
    <source>
        <strain evidence="2 3">DSM 43866</strain>
    </source>
</reference>
<dbReference type="AlphaFoldDB" id="A0A561VGH6"/>
<gene>
    <name evidence="2" type="ORF">FHX34_107205</name>
</gene>